<gene>
    <name evidence="1" type="ORF">CF165_34025</name>
</gene>
<reference evidence="2" key="1">
    <citation type="submission" date="2017-07" db="EMBL/GenBank/DDBJ databases">
        <title>Comparative genome mining reveals phylogenetic distribution patterns of secondary metabolites in Amycolatopsis.</title>
        <authorList>
            <person name="Adamek M."/>
            <person name="Alanjary M."/>
            <person name="Sales-Ortells H."/>
            <person name="Goodfellow M."/>
            <person name="Bull A.T."/>
            <person name="Kalinowski J."/>
            <person name="Ziemert N."/>
        </authorList>
    </citation>
    <scope>NUCLEOTIDE SEQUENCE [LARGE SCALE GENOMIC DNA]</scope>
    <source>
        <strain evidence="2">H5</strain>
    </source>
</reference>
<name>A0A229SVS2_9PSEU</name>
<accession>A0A229SVS2</accession>
<dbReference type="AlphaFoldDB" id="A0A229SVS2"/>
<protein>
    <submittedName>
        <fullName evidence="1">Uncharacterized protein</fullName>
    </submittedName>
</protein>
<comment type="caution">
    <text evidence="1">The sequence shown here is derived from an EMBL/GenBank/DDBJ whole genome shotgun (WGS) entry which is preliminary data.</text>
</comment>
<organism evidence="1 2">
    <name type="scientific">Amycolatopsis vastitatis</name>
    <dbReference type="NCBI Taxonomy" id="1905142"/>
    <lineage>
        <taxon>Bacteria</taxon>
        <taxon>Bacillati</taxon>
        <taxon>Actinomycetota</taxon>
        <taxon>Actinomycetes</taxon>
        <taxon>Pseudonocardiales</taxon>
        <taxon>Pseudonocardiaceae</taxon>
        <taxon>Amycolatopsis</taxon>
    </lineage>
</organism>
<keyword evidence="2" id="KW-1185">Reference proteome</keyword>
<evidence type="ECO:0000313" key="2">
    <source>
        <dbReference type="Proteomes" id="UP000215199"/>
    </source>
</evidence>
<dbReference type="EMBL" id="NMUL01000039">
    <property type="protein sequence ID" value="OXM62791.1"/>
    <property type="molecule type" value="Genomic_DNA"/>
</dbReference>
<evidence type="ECO:0000313" key="1">
    <source>
        <dbReference type="EMBL" id="OXM62791.1"/>
    </source>
</evidence>
<proteinExistence type="predicted"/>
<sequence>MWAIRWNSGYSRWFTVKSRNWPVRSPVHTITGYGTSPVRRHLAMRSGVHSFGFGRTAGGNSTSLATLWVSRPWSTAGRRIARSVSLIRCSDVGPTGRCHFTAATFFGSPLARYSAISSLRSTIASNIASRCPTRSRSRRTLPRCGRR</sequence>
<dbReference type="Proteomes" id="UP000215199">
    <property type="component" value="Unassembled WGS sequence"/>
</dbReference>